<dbReference type="InterPro" id="IPR001811">
    <property type="entry name" value="Chemokine_IL8-like_dom"/>
</dbReference>
<keyword evidence="4" id="KW-0964">Secreted</keyword>
<dbReference type="InterPro" id="IPR036048">
    <property type="entry name" value="Interleukin_8-like_sf"/>
</dbReference>
<dbReference type="FunFam" id="2.40.50.40:FF:000002">
    <property type="entry name" value="C-C motif chemokine"/>
    <property type="match status" value="1"/>
</dbReference>
<dbReference type="STRING" id="205130.ENSMAMP00000005487"/>
<dbReference type="Proteomes" id="UP000261640">
    <property type="component" value="Unplaced"/>
</dbReference>
<dbReference type="PANTHER" id="PTHR12015">
    <property type="entry name" value="SMALL INDUCIBLE CYTOKINE A"/>
    <property type="match status" value="1"/>
</dbReference>
<reference evidence="8" key="2">
    <citation type="submission" date="2025-09" db="UniProtKB">
        <authorList>
            <consortium name="Ensembl"/>
        </authorList>
    </citation>
    <scope>IDENTIFICATION</scope>
</reference>
<feature type="domain" description="Chemokine interleukin-8-like" evidence="7">
    <location>
        <begin position="51"/>
        <end position="109"/>
    </location>
</feature>
<evidence type="ECO:0000256" key="4">
    <source>
        <dbReference type="ARBA" id="ARBA00022525"/>
    </source>
</evidence>
<evidence type="ECO:0000313" key="8">
    <source>
        <dbReference type="Ensembl" id="ENSMAMP00000005487.2"/>
    </source>
</evidence>
<dbReference type="AlphaFoldDB" id="A0A3Q3KVW1"/>
<dbReference type="SMART" id="SM00199">
    <property type="entry name" value="SCY"/>
    <property type="match status" value="1"/>
</dbReference>
<evidence type="ECO:0000256" key="2">
    <source>
        <dbReference type="ARBA" id="ARBA00010868"/>
    </source>
</evidence>
<accession>A0A3Q3KVW1</accession>
<dbReference type="GO" id="GO:0005615">
    <property type="term" value="C:extracellular space"/>
    <property type="evidence" value="ECO:0007669"/>
    <property type="project" value="UniProtKB-KW"/>
</dbReference>
<dbReference type="InterPro" id="IPR039809">
    <property type="entry name" value="Chemokine_b/g/d"/>
</dbReference>
<feature type="signal peptide" evidence="6">
    <location>
        <begin position="1"/>
        <end position="23"/>
    </location>
</feature>
<name>A0A3Q3KVW1_9TELE</name>
<evidence type="ECO:0000256" key="3">
    <source>
        <dbReference type="ARBA" id="ARBA00022514"/>
    </source>
</evidence>
<dbReference type="SUPFAM" id="SSF54117">
    <property type="entry name" value="Interleukin 8-like chemokines"/>
    <property type="match status" value="1"/>
</dbReference>
<organism evidence="8 9">
    <name type="scientific">Mastacembelus armatus</name>
    <name type="common">zig-zag eel</name>
    <dbReference type="NCBI Taxonomy" id="205130"/>
    <lineage>
        <taxon>Eukaryota</taxon>
        <taxon>Metazoa</taxon>
        <taxon>Chordata</taxon>
        <taxon>Craniata</taxon>
        <taxon>Vertebrata</taxon>
        <taxon>Euteleostomi</taxon>
        <taxon>Actinopterygii</taxon>
        <taxon>Neopterygii</taxon>
        <taxon>Teleostei</taxon>
        <taxon>Neoteleostei</taxon>
        <taxon>Acanthomorphata</taxon>
        <taxon>Anabantaria</taxon>
        <taxon>Synbranchiformes</taxon>
        <taxon>Mastacembelidae</taxon>
        <taxon>Mastacembelus</taxon>
    </lineage>
</organism>
<feature type="chain" id="PRO_5030774028" description="Chemokine interleukin-8-like domain-containing protein" evidence="6">
    <location>
        <begin position="24"/>
        <end position="114"/>
    </location>
</feature>
<evidence type="ECO:0000256" key="5">
    <source>
        <dbReference type="ARBA" id="ARBA00022729"/>
    </source>
</evidence>
<keyword evidence="3" id="KW-0202">Cytokine</keyword>
<dbReference type="GO" id="GO:0008009">
    <property type="term" value="F:chemokine activity"/>
    <property type="evidence" value="ECO:0007669"/>
    <property type="project" value="InterPro"/>
</dbReference>
<dbReference type="PANTHER" id="PTHR12015:SF183">
    <property type="entry name" value="C-C MOTIF CHEMOKINE 3"/>
    <property type="match status" value="1"/>
</dbReference>
<protein>
    <recommendedName>
        <fullName evidence="7">Chemokine interleukin-8-like domain-containing protein</fullName>
    </recommendedName>
</protein>
<dbReference type="CDD" id="cd00272">
    <property type="entry name" value="Chemokine_CC"/>
    <property type="match status" value="1"/>
</dbReference>
<comment type="similarity">
    <text evidence="2">Belongs to the intercrine beta (chemokine CC) family.</text>
</comment>
<evidence type="ECO:0000256" key="6">
    <source>
        <dbReference type="SAM" id="SignalP"/>
    </source>
</evidence>
<dbReference type="Pfam" id="PF00048">
    <property type="entry name" value="IL8"/>
    <property type="match status" value="1"/>
</dbReference>
<dbReference type="GeneTree" id="ENSGT00940000171869"/>
<keyword evidence="9" id="KW-1185">Reference proteome</keyword>
<dbReference type="Gene3D" id="2.40.50.40">
    <property type="match status" value="1"/>
</dbReference>
<evidence type="ECO:0000259" key="7">
    <source>
        <dbReference type="SMART" id="SM00199"/>
    </source>
</evidence>
<proteinExistence type="inferred from homology"/>
<sequence length="114" mass="13364">MLDHYSLLITLNIFIFHMFHVSTVRDTFETNLSQSFLGRSEHLGGTNSIGPEDCCYEFYPRRIKKELLVSYEMTDHRCARRAALFVTQKSHRICVDPSLSWVQNIMKTLDEKSF</sequence>
<evidence type="ECO:0000256" key="1">
    <source>
        <dbReference type="ARBA" id="ARBA00004613"/>
    </source>
</evidence>
<keyword evidence="5 6" id="KW-0732">Signal</keyword>
<dbReference type="InParanoid" id="A0A3Q3KVW1"/>
<dbReference type="Ensembl" id="ENSMAMT00000005642.2">
    <property type="protein sequence ID" value="ENSMAMP00000005487.2"/>
    <property type="gene ID" value="ENSMAMG00000025953.1"/>
</dbReference>
<dbReference type="GO" id="GO:0006955">
    <property type="term" value="P:immune response"/>
    <property type="evidence" value="ECO:0007669"/>
    <property type="project" value="InterPro"/>
</dbReference>
<comment type="subcellular location">
    <subcellularLocation>
        <location evidence="1">Secreted</location>
    </subcellularLocation>
</comment>
<evidence type="ECO:0000313" key="9">
    <source>
        <dbReference type="Proteomes" id="UP000261640"/>
    </source>
</evidence>
<reference evidence="8" key="1">
    <citation type="submission" date="2025-08" db="UniProtKB">
        <authorList>
            <consortium name="Ensembl"/>
        </authorList>
    </citation>
    <scope>IDENTIFICATION</scope>
</reference>